<gene>
    <name evidence="2" type="primary">RvY_14982-1</name>
    <name evidence="2" type="synonym">RvY_14982.1</name>
    <name evidence="2" type="ORF">RvY_14982</name>
</gene>
<keyword evidence="3" id="KW-1185">Reference proteome</keyword>
<dbReference type="AlphaFoldDB" id="A0A1D1VT95"/>
<evidence type="ECO:0000256" key="1">
    <source>
        <dbReference type="SAM" id="SignalP"/>
    </source>
</evidence>
<organism evidence="2 3">
    <name type="scientific">Ramazzottius varieornatus</name>
    <name type="common">Water bear</name>
    <name type="synonym">Tardigrade</name>
    <dbReference type="NCBI Taxonomy" id="947166"/>
    <lineage>
        <taxon>Eukaryota</taxon>
        <taxon>Metazoa</taxon>
        <taxon>Ecdysozoa</taxon>
        <taxon>Tardigrada</taxon>
        <taxon>Eutardigrada</taxon>
        <taxon>Parachela</taxon>
        <taxon>Hypsibioidea</taxon>
        <taxon>Ramazzottiidae</taxon>
        <taxon>Ramazzottius</taxon>
    </lineage>
</organism>
<proteinExistence type="predicted"/>
<sequence>MLILRLVLPILLVLNGLNVLNGLWYCDGRLFAFPHPSCGYTSSADSLSAKSSVTASGPSVFFCQGMTFTFPHPACQYTSKSDNLASRQVIVGTPVLAAGTSGGYSGTPIVIPGIPVTTTTISPTNPVAIAIALCIAQGNVPAPGCTFTTGQIQPNGVATCGQTCETGPF</sequence>
<accession>A0A1D1VT95</accession>
<comment type="caution">
    <text evidence="2">The sequence shown here is derived from an EMBL/GenBank/DDBJ whole genome shotgun (WGS) entry which is preliminary data.</text>
</comment>
<evidence type="ECO:0000313" key="2">
    <source>
        <dbReference type="EMBL" id="GAV04750.1"/>
    </source>
</evidence>
<feature type="signal peptide" evidence="1">
    <location>
        <begin position="1"/>
        <end position="22"/>
    </location>
</feature>
<evidence type="ECO:0000313" key="3">
    <source>
        <dbReference type="Proteomes" id="UP000186922"/>
    </source>
</evidence>
<name>A0A1D1VT95_RAMVA</name>
<dbReference type="Proteomes" id="UP000186922">
    <property type="component" value="Unassembled WGS sequence"/>
</dbReference>
<reference evidence="2 3" key="1">
    <citation type="journal article" date="2016" name="Nat. Commun.">
        <title>Extremotolerant tardigrade genome and improved radiotolerance of human cultured cells by tardigrade-unique protein.</title>
        <authorList>
            <person name="Hashimoto T."/>
            <person name="Horikawa D.D."/>
            <person name="Saito Y."/>
            <person name="Kuwahara H."/>
            <person name="Kozuka-Hata H."/>
            <person name="Shin-I T."/>
            <person name="Minakuchi Y."/>
            <person name="Ohishi K."/>
            <person name="Motoyama A."/>
            <person name="Aizu T."/>
            <person name="Enomoto A."/>
            <person name="Kondo K."/>
            <person name="Tanaka S."/>
            <person name="Hara Y."/>
            <person name="Koshikawa S."/>
            <person name="Sagara H."/>
            <person name="Miura T."/>
            <person name="Yokobori S."/>
            <person name="Miyagawa K."/>
            <person name="Suzuki Y."/>
            <person name="Kubo T."/>
            <person name="Oyama M."/>
            <person name="Kohara Y."/>
            <person name="Fujiyama A."/>
            <person name="Arakawa K."/>
            <person name="Katayama T."/>
            <person name="Toyoda A."/>
            <person name="Kunieda T."/>
        </authorList>
    </citation>
    <scope>NUCLEOTIDE SEQUENCE [LARGE SCALE GENOMIC DNA]</scope>
    <source>
        <strain evidence="2 3">YOKOZUNA-1</strain>
    </source>
</reference>
<keyword evidence="1" id="KW-0732">Signal</keyword>
<protein>
    <submittedName>
        <fullName evidence="2">Uncharacterized protein</fullName>
    </submittedName>
</protein>
<dbReference type="EMBL" id="BDGG01000011">
    <property type="protein sequence ID" value="GAV04750.1"/>
    <property type="molecule type" value="Genomic_DNA"/>
</dbReference>
<feature type="chain" id="PRO_5008898815" evidence="1">
    <location>
        <begin position="23"/>
        <end position="169"/>
    </location>
</feature>